<evidence type="ECO:0000313" key="1">
    <source>
        <dbReference type="EMBL" id="PNG11527.1"/>
    </source>
</evidence>
<dbReference type="Pfam" id="PF06099">
    <property type="entry name" value="Phenol_hyd_sub"/>
    <property type="match status" value="1"/>
</dbReference>
<organism evidence="1 2">
    <name type="scientific">Stutzerimonas stutzeri</name>
    <name type="common">Pseudomonas stutzeri</name>
    <dbReference type="NCBI Taxonomy" id="316"/>
    <lineage>
        <taxon>Bacteria</taxon>
        <taxon>Pseudomonadati</taxon>
        <taxon>Pseudomonadota</taxon>
        <taxon>Gammaproteobacteria</taxon>
        <taxon>Pseudomonadales</taxon>
        <taxon>Pseudomonadaceae</taxon>
        <taxon>Stutzerimonas</taxon>
    </lineage>
</organism>
<comment type="caution">
    <text evidence="1">The sequence shown here is derived from an EMBL/GenBank/DDBJ whole genome shotgun (WGS) entry which is preliminary data.</text>
</comment>
<proteinExistence type="predicted"/>
<dbReference type="InterPro" id="IPR010353">
    <property type="entry name" value="DmpK"/>
</dbReference>
<dbReference type="Proteomes" id="UP000236023">
    <property type="component" value="Unassembled WGS sequence"/>
</dbReference>
<dbReference type="AlphaFoldDB" id="A0A2N8T9T6"/>
<reference evidence="1 2" key="1">
    <citation type="submission" date="2018-01" db="EMBL/GenBank/DDBJ databases">
        <title>Denitrification phenotypes of diverse strains of Pseudomonas stutzeri.</title>
        <authorList>
            <person name="Milligan D.A."/>
            <person name="Bergaust L."/>
            <person name="Bakken L.R."/>
            <person name="Frostegard A."/>
        </authorList>
    </citation>
    <scope>NUCLEOTIDE SEQUENCE [LARGE SCALE GENOMIC DNA]</scope>
    <source>
        <strain evidence="1 2">24a75</strain>
    </source>
</reference>
<dbReference type="RefSeq" id="WP_102893188.1">
    <property type="nucleotide sequence ID" value="NZ_JAMOHU010000042.1"/>
</dbReference>
<sequence length="90" mass="10371">MAVSENSFEQFKRYVRVRSAPGARFVEFDFAIGSPEMFVELVLPRDAFELFCRHNRVEHMDAAMAAIVDADMVKWRFGEAGSRMPRPADR</sequence>
<name>A0A2N8T9T6_STUST</name>
<dbReference type="PIRSF" id="PIRSF000039">
    <property type="entry name" value="Phenol_monooxy_K"/>
    <property type="match status" value="1"/>
</dbReference>
<gene>
    <name evidence="1" type="ORF">CXK94_02810</name>
</gene>
<protein>
    <submittedName>
        <fullName evidence="1">Phenol hydroxylase</fullName>
    </submittedName>
</protein>
<dbReference type="EMBL" id="POUT01000001">
    <property type="protein sequence ID" value="PNG11527.1"/>
    <property type="molecule type" value="Genomic_DNA"/>
</dbReference>
<evidence type="ECO:0000313" key="2">
    <source>
        <dbReference type="Proteomes" id="UP000236023"/>
    </source>
</evidence>
<accession>A0A2N8T9T6</accession>